<protein>
    <recommendedName>
        <fullName evidence="3">Vacuolar protein sorting-associated protein</fullName>
    </recommendedName>
</protein>
<reference evidence="1 2" key="1">
    <citation type="journal article" date="2014" name="Genome Biol. Evol.">
        <title>The secreted proteins of Achlya hypogyna and Thraustotheca clavata identify the ancestral oomycete secretome and reveal gene acquisitions by horizontal gene transfer.</title>
        <authorList>
            <person name="Misner I."/>
            <person name="Blouin N."/>
            <person name="Leonard G."/>
            <person name="Richards T.A."/>
            <person name="Lane C.E."/>
        </authorList>
    </citation>
    <scope>NUCLEOTIDE SEQUENCE [LARGE SCALE GENOMIC DNA]</scope>
    <source>
        <strain evidence="1 2">ATCC 48635</strain>
    </source>
</reference>
<evidence type="ECO:0008006" key="3">
    <source>
        <dbReference type="Google" id="ProtNLM"/>
    </source>
</evidence>
<comment type="caution">
    <text evidence="1">The sequence shown here is derived from an EMBL/GenBank/DDBJ whole genome shotgun (WGS) entry which is preliminary data.</text>
</comment>
<organism evidence="1 2">
    <name type="scientific">Achlya hypogyna</name>
    <name type="common">Oomycete</name>
    <name type="synonym">Protoachlya hypogyna</name>
    <dbReference type="NCBI Taxonomy" id="1202772"/>
    <lineage>
        <taxon>Eukaryota</taxon>
        <taxon>Sar</taxon>
        <taxon>Stramenopiles</taxon>
        <taxon>Oomycota</taxon>
        <taxon>Saprolegniomycetes</taxon>
        <taxon>Saprolegniales</taxon>
        <taxon>Achlyaceae</taxon>
        <taxon>Achlya</taxon>
    </lineage>
</organism>
<accession>A0A1V9YGI6</accession>
<gene>
    <name evidence="1" type="ORF">ACHHYP_12778</name>
</gene>
<keyword evidence="2" id="KW-1185">Reference proteome</keyword>
<dbReference type="OrthoDB" id="428159at2759"/>
<dbReference type="Proteomes" id="UP000243579">
    <property type="component" value="Unassembled WGS sequence"/>
</dbReference>
<name>A0A1V9YGI6_ACHHY</name>
<dbReference type="EMBL" id="JNBR01001833">
    <property type="protein sequence ID" value="OQR84818.1"/>
    <property type="molecule type" value="Genomic_DNA"/>
</dbReference>
<evidence type="ECO:0000313" key="1">
    <source>
        <dbReference type="EMBL" id="OQR84818.1"/>
    </source>
</evidence>
<sequence>MVLESVAALLVNKLCARFIKDFRKENLHISFTGEVSLSAFEVRMGRLHIEAPDNNEIYDLQLPIEPRSLYIGHLRTNIIAAELTSQPLHIQLSDVVLLVSTPRAPANGNYIEALDFAHQSQIDWLVRLLHNKPSPAAVNGPKANTDLHWFNRFRDAFVSVERLHIRFEDAASGLSVGLQVDAPKGRQPVVQILRASADPLQYRSEPAVDQVLHAKTMALTNFSVYIERDQIFATASKVPTNSLYVVDPSKVQLQLNVTIPEATVVLSLAHLAHLQALLESIDLVIRQRLYRRFRPQTRGVRGLWKYAITAVLLDLQDPVRHRPSWRQTWNLLFIGLQYTALRRYLAPYIVRKPWRQHDYFLHYKEELANIPGGKSPPALNDAAIAVTRVKTGIDHLPKEVSQYGRGVFAGVYGLGRRFAAHRCQPMSASTADLVPRLFARQQYIDACFRPIVMAKLRVLAANQTKQHLCNKIDRLHNRTKGILTVTLVQSTLELDRYASSMSSMLVFAKLKIGTNGVAYSAPPVHSSTTARTCSFPFVWVPKQTSCSCTFAQSFEFHLKGTADEDYLHLELLDRWPLEYLNQSLGAATLPLLDCTRPEPYTTNVSLALTGCRGQAHILTCFVPADSTTPSVPTSQALLRDLYPALYPNHQWISWYHKEEQPFKLHHLRYEPPPAFTLNAVSCSIESLTIQLAIREASKLVFAGRGVHLTLNDITQLDLRQRHVTCTVAVLDVVYEGASRVVFKQEPCVRLEFTDSRAAAGHTIAMQVDIPNAVVSMGLPTAVQLHQEHSAYAGSLKRVLGLVFSPIYGPFGLLVAPAAAGAEPAKHAPPPTIDTSINVGAMSFVVADLATMTLPALQCEIGTACNDATTTVAVNGVEVGLVVWTHWEAIRKQLREVRRQTRAAPTPMPLPTPRHRTSLWFLTQGIAVREYSTPRWQPQDRVLFVDTALTTLYIAKSRWASSPQGTLLDAVCVQLLTPYRWLP</sequence>
<dbReference type="AlphaFoldDB" id="A0A1V9YGI6"/>
<evidence type="ECO:0000313" key="2">
    <source>
        <dbReference type="Proteomes" id="UP000243579"/>
    </source>
</evidence>
<proteinExistence type="predicted"/>